<keyword evidence="3" id="KW-1185">Reference proteome</keyword>
<reference evidence="2" key="1">
    <citation type="journal article" date="2023" name="G3 (Bethesda)">
        <title>A reference genome for the long-term kleptoplast-retaining sea slug Elysia crispata morphotype clarki.</title>
        <authorList>
            <person name="Eastman K.E."/>
            <person name="Pendleton A.L."/>
            <person name="Shaikh M.A."/>
            <person name="Suttiyut T."/>
            <person name="Ogas R."/>
            <person name="Tomko P."/>
            <person name="Gavelis G."/>
            <person name="Widhalm J.R."/>
            <person name="Wisecaver J.H."/>
        </authorList>
    </citation>
    <scope>NUCLEOTIDE SEQUENCE</scope>
    <source>
        <strain evidence="2">ECLA1</strain>
    </source>
</reference>
<proteinExistence type="predicted"/>
<feature type="compositionally biased region" description="Low complexity" evidence="1">
    <location>
        <begin position="51"/>
        <end position="62"/>
    </location>
</feature>
<gene>
    <name evidence="2" type="ORF">RRG08_047127</name>
</gene>
<dbReference type="AlphaFoldDB" id="A0AAE1E1T4"/>
<feature type="region of interest" description="Disordered" evidence="1">
    <location>
        <begin position="40"/>
        <end position="72"/>
    </location>
</feature>
<evidence type="ECO:0000313" key="2">
    <source>
        <dbReference type="EMBL" id="KAK3791219.1"/>
    </source>
</evidence>
<sequence length="72" mass="7966">MVFRVRRISLSCSSNDSSSRVVAANTLWFNTRLPVQRRSAATGIRVDHSDSVITSESSSTVSPDNVLQKREV</sequence>
<accession>A0AAE1E1T4</accession>
<dbReference type="EMBL" id="JAWDGP010001480">
    <property type="protein sequence ID" value="KAK3791219.1"/>
    <property type="molecule type" value="Genomic_DNA"/>
</dbReference>
<name>A0AAE1E1T4_9GAST</name>
<evidence type="ECO:0000256" key="1">
    <source>
        <dbReference type="SAM" id="MobiDB-lite"/>
    </source>
</evidence>
<comment type="caution">
    <text evidence="2">The sequence shown here is derived from an EMBL/GenBank/DDBJ whole genome shotgun (WGS) entry which is preliminary data.</text>
</comment>
<organism evidence="2 3">
    <name type="scientific">Elysia crispata</name>
    <name type="common">lettuce slug</name>
    <dbReference type="NCBI Taxonomy" id="231223"/>
    <lineage>
        <taxon>Eukaryota</taxon>
        <taxon>Metazoa</taxon>
        <taxon>Spiralia</taxon>
        <taxon>Lophotrochozoa</taxon>
        <taxon>Mollusca</taxon>
        <taxon>Gastropoda</taxon>
        <taxon>Heterobranchia</taxon>
        <taxon>Euthyneura</taxon>
        <taxon>Panpulmonata</taxon>
        <taxon>Sacoglossa</taxon>
        <taxon>Placobranchoidea</taxon>
        <taxon>Plakobranchidae</taxon>
        <taxon>Elysia</taxon>
    </lineage>
</organism>
<evidence type="ECO:0000313" key="3">
    <source>
        <dbReference type="Proteomes" id="UP001283361"/>
    </source>
</evidence>
<protein>
    <submittedName>
        <fullName evidence="2">Uncharacterized protein</fullName>
    </submittedName>
</protein>
<dbReference type="Proteomes" id="UP001283361">
    <property type="component" value="Unassembled WGS sequence"/>
</dbReference>